<protein>
    <submittedName>
        <fullName evidence="1">Uncharacterized protein</fullName>
    </submittedName>
</protein>
<dbReference type="Proteomes" id="UP001234297">
    <property type="component" value="Chromosome 12"/>
</dbReference>
<name>A0ACC2K5M5_PERAE</name>
<evidence type="ECO:0000313" key="2">
    <source>
        <dbReference type="Proteomes" id="UP001234297"/>
    </source>
</evidence>
<evidence type="ECO:0000313" key="1">
    <source>
        <dbReference type="EMBL" id="KAJ8616421.1"/>
    </source>
</evidence>
<reference evidence="1 2" key="1">
    <citation type="journal article" date="2022" name="Hortic Res">
        <title>A haplotype resolved chromosomal level avocado genome allows analysis of novel avocado genes.</title>
        <authorList>
            <person name="Nath O."/>
            <person name="Fletcher S.J."/>
            <person name="Hayward A."/>
            <person name="Shaw L.M."/>
            <person name="Masouleh A.K."/>
            <person name="Furtado A."/>
            <person name="Henry R.J."/>
            <person name="Mitter N."/>
        </authorList>
    </citation>
    <scope>NUCLEOTIDE SEQUENCE [LARGE SCALE GENOMIC DNA]</scope>
    <source>
        <strain evidence="2">cv. Hass</strain>
    </source>
</reference>
<comment type="caution">
    <text evidence="1">The sequence shown here is derived from an EMBL/GenBank/DDBJ whole genome shotgun (WGS) entry which is preliminary data.</text>
</comment>
<proteinExistence type="predicted"/>
<sequence length="289" mass="33584">MCHAVLTGILSSRWRGLRAHTQSLDFDESRHYGINEYTDIRPFYLFHRDDFLNFVEHSLVLHLSCKIHKFRLCFGFRNEYNRYIDGCESLISLYLKACDVVVPNSVCFSSLVSLVMSQGCHLSVSPSNTALIEAPNLQNLESLWFRNGNYHVNVLKLSCFCIEVMSFSRIEPSYISKTQCLILESELRRSELPGMANFFCRSHDLENLVIKLIPSRFVSLDLKSTEVVFEEETWEWLKFPFPCMKLITIQFCEKPDFVKEEEWLKILLMVTQKLTANIPRASCAELSHV</sequence>
<accession>A0ACC2K5M5</accession>
<keyword evidence="2" id="KW-1185">Reference proteome</keyword>
<dbReference type="EMBL" id="CM056820">
    <property type="protein sequence ID" value="KAJ8616421.1"/>
    <property type="molecule type" value="Genomic_DNA"/>
</dbReference>
<gene>
    <name evidence="1" type="ORF">MRB53_035793</name>
</gene>
<organism evidence="1 2">
    <name type="scientific">Persea americana</name>
    <name type="common">Avocado</name>
    <dbReference type="NCBI Taxonomy" id="3435"/>
    <lineage>
        <taxon>Eukaryota</taxon>
        <taxon>Viridiplantae</taxon>
        <taxon>Streptophyta</taxon>
        <taxon>Embryophyta</taxon>
        <taxon>Tracheophyta</taxon>
        <taxon>Spermatophyta</taxon>
        <taxon>Magnoliopsida</taxon>
        <taxon>Magnoliidae</taxon>
        <taxon>Laurales</taxon>
        <taxon>Lauraceae</taxon>
        <taxon>Persea</taxon>
    </lineage>
</organism>